<comment type="caution">
    <text evidence="4">The sequence shown here is derived from an EMBL/GenBank/DDBJ whole genome shotgun (WGS) entry which is preliminary data.</text>
</comment>
<name>A0A1E5G8V8_9ENTE</name>
<dbReference type="Proteomes" id="UP000095094">
    <property type="component" value="Unassembled WGS sequence"/>
</dbReference>
<evidence type="ECO:0000256" key="1">
    <source>
        <dbReference type="SAM" id="MobiDB-lite"/>
    </source>
</evidence>
<organism evidence="4 5">
    <name type="scientific">Enterococcus termitis</name>
    <dbReference type="NCBI Taxonomy" id="332950"/>
    <lineage>
        <taxon>Bacteria</taxon>
        <taxon>Bacillati</taxon>
        <taxon>Bacillota</taxon>
        <taxon>Bacilli</taxon>
        <taxon>Lactobacillales</taxon>
        <taxon>Enterococcaceae</taxon>
        <taxon>Enterococcus</taxon>
    </lineage>
</organism>
<accession>A0A1E5G8V8</accession>
<protein>
    <recommendedName>
        <fullName evidence="3">WxL domain-containing protein</fullName>
    </recommendedName>
</protein>
<feature type="chain" id="PRO_5009177154" description="WxL domain-containing protein" evidence="2">
    <location>
        <begin position="30"/>
        <end position="285"/>
    </location>
</feature>
<feature type="signal peptide" evidence="2">
    <location>
        <begin position="1"/>
        <end position="29"/>
    </location>
</feature>
<feature type="domain" description="WxL" evidence="3">
    <location>
        <begin position="34"/>
        <end position="285"/>
    </location>
</feature>
<dbReference type="Pfam" id="PF13731">
    <property type="entry name" value="WxL"/>
    <property type="match status" value="1"/>
</dbReference>
<dbReference type="AlphaFoldDB" id="A0A1E5G8V8"/>
<evidence type="ECO:0000256" key="2">
    <source>
        <dbReference type="SAM" id="SignalP"/>
    </source>
</evidence>
<reference evidence="5" key="1">
    <citation type="submission" date="2016-09" db="EMBL/GenBank/DDBJ databases">
        <authorList>
            <person name="Gulvik C.A."/>
        </authorList>
    </citation>
    <scope>NUCLEOTIDE SEQUENCE [LARGE SCALE GENOMIC DNA]</scope>
    <source>
        <strain evidence="5">LMG 8895</strain>
    </source>
</reference>
<gene>
    <name evidence="4" type="ORF">BCR25_11190</name>
</gene>
<dbReference type="OrthoDB" id="2182600at2"/>
<feature type="compositionally biased region" description="Basic and acidic residues" evidence="1">
    <location>
        <begin position="44"/>
        <end position="67"/>
    </location>
</feature>
<dbReference type="InterPro" id="IPR027994">
    <property type="entry name" value="WxL_dom"/>
</dbReference>
<proteinExistence type="predicted"/>
<keyword evidence="5" id="KW-1185">Reference proteome</keyword>
<evidence type="ECO:0000313" key="4">
    <source>
        <dbReference type="EMBL" id="OEG09127.1"/>
    </source>
</evidence>
<evidence type="ECO:0000259" key="3">
    <source>
        <dbReference type="Pfam" id="PF13731"/>
    </source>
</evidence>
<dbReference type="EMBL" id="MIJY01000045">
    <property type="protein sequence ID" value="OEG09127.1"/>
    <property type="molecule type" value="Genomic_DNA"/>
</dbReference>
<evidence type="ECO:0000313" key="5">
    <source>
        <dbReference type="Proteomes" id="UP000095094"/>
    </source>
</evidence>
<sequence length="285" mass="29351">MKKINTTKLVSMGLISLCALTIGAPSALAVDPVANSKADVKFVEDTSTIDPEKPEVVDPTDPDKEPGVVDPGGEGTGGNGTKAFNINWVSNFKFGEIKIAGKSMTAFAQPTTLNWATETGGTLTPTGDKTAGLANFLQVTDNTGSNAGWNVKVSGTPFYELNDAGQEITTSQLAGAQINLTEPQVVGLLDSASLAPTTSLTADKDILTGTNTVLQAAAGKGQGTWSLTWGAQADKTTLKGITVATDDTTTGAATSGVKLTVPVTAQPKANKSYRSNLVWVFSTAP</sequence>
<dbReference type="PATRIC" id="fig|332950.4.peg.3103"/>
<dbReference type="RefSeq" id="WP_069664817.1">
    <property type="nucleotide sequence ID" value="NZ_JBHUJJ010000001.1"/>
</dbReference>
<feature type="region of interest" description="Disordered" evidence="1">
    <location>
        <begin position="44"/>
        <end position="80"/>
    </location>
</feature>
<feature type="compositionally biased region" description="Gly residues" evidence="1">
    <location>
        <begin position="70"/>
        <end position="80"/>
    </location>
</feature>
<keyword evidence="2" id="KW-0732">Signal</keyword>